<dbReference type="GO" id="GO:0000976">
    <property type="term" value="F:transcription cis-regulatory region binding"/>
    <property type="evidence" value="ECO:0007669"/>
    <property type="project" value="TreeGrafter"/>
</dbReference>
<keyword evidence="8" id="KW-0408">Iron</keyword>
<keyword evidence="10" id="KW-1185">Reference proteome</keyword>
<dbReference type="PANTHER" id="PTHR33202">
    <property type="entry name" value="ZINC UPTAKE REGULATION PROTEIN"/>
    <property type="match status" value="1"/>
</dbReference>
<evidence type="ECO:0000313" key="9">
    <source>
        <dbReference type="EMBL" id="BBE30823.1"/>
    </source>
</evidence>
<dbReference type="GO" id="GO:0003700">
    <property type="term" value="F:DNA-binding transcription factor activity"/>
    <property type="evidence" value="ECO:0007669"/>
    <property type="project" value="InterPro"/>
</dbReference>
<accession>A0A7G1G7G8</accession>
<sequence length="125" mass="15157">MKLTKIRIELLNIFKNLNYPLSAEQIYEKVHERCNLSTIYRNLSYFEDKKIIRSMVFSDKIKYYYSGVGHFHFVYCNVCKNFEKINLCYEKEFENYLKNTLEFSVSDHVLYFEGVCKKCKNQKKL</sequence>
<comment type="cofactor">
    <cofactor evidence="8">
        <name>Mn(2+)</name>
        <dbReference type="ChEBI" id="CHEBI:29035"/>
    </cofactor>
    <cofactor evidence="8">
        <name>Fe(2+)</name>
        <dbReference type="ChEBI" id="CHEBI:29033"/>
    </cofactor>
    <text evidence="8">Binds 1 Mn(2+) or Fe(2+) ion per subunit.</text>
</comment>
<evidence type="ECO:0000256" key="5">
    <source>
        <dbReference type="ARBA" id="ARBA00023125"/>
    </source>
</evidence>
<evidence type="ECO:0000256" key="6">
    <source>
        <dbReference type="ARBA" id="ARBA00023163"/>
    </source>
</evidence>
<dbReference type="CDD" id="cd07153">
    <property type="entry name" value="Fur_like"/>
    <property type="match status" value="1"/>
</dbReference>
<evidence type="ECO:0000256" key="7">
    <source>
        <dbReference type="PIRSR" id="PIRSR602481-1"/>
    </source>
</evidence>
<dbReference type="GO" id="GO:0008270">
    <property type="term" value="F:zinc ion binding"/>
    <property type="evidence" value="ECO:0007669"/>
    <property type="project" value="TreeGrafter"/>
</dbReference>
<dbReference type="KEGG" id="ocy:OSSY52_09640"/>
<dbReference type="GO" id="GO:0045892">
    <property type="term" value="P:negative regulation of DNA-templated transcription"/>
    <property type="evidence" value="ECO:0007669"/>
    <property type="project" value="TreeGrafter"/>
</dbReference>
<proteinExistence type="inferred from homology"/>
<evidence type="ECO:0000313" key="10">
    <source>
        <dbReference type="Proteomes" id="UP000516361"/>
    </source>
</evidence>
<dbReference type="InParanoid" id="A0A7G1G7G8"/>
<gene>
    <name evidence="9" type="ORF">OSSY52_09640</name>
</gene>
<dbReference type="InterPro" id="IPR036390">
    <property type="entry name" value="WH_DNA-bd_sf"/>
</dbReference>
<organism evidence="9 10">
    <name type="scientific">Tepiditoga spiralis</name>
    <dbReference type="NCBI Taxonomy" id="2108365"/>
    <lineage>
        <taxon>Bacteria</taxon>
        <taxon>Thermotogati</taxon>
        <taxon>Thermotogota</taxon>
        <taxon>Thermotogae</taxon>
        <taxon>Petrotogales</taxon>
        <taxon>Petrotogaceae</taxon>
        <taxon>Tepiditoga</taxon>
    </lineage>
</organism>
<dbReference type="RefSeq" id="WP_190615890.1">
    <property type="nucleotide sequence ID" value="NZ_AP018712.1"/>
</dbReference>
<dbReference type="AlphaFoldDB" id="A0A7G1G7G8"/>
<keyword evidence="3 7" id="KW-0862">Zinc</keyword>
<dbReference type="SUPFAM" id="SSF46785">
    <property type="entry name" value="Winged helix' DNA-binding domain"/>
    <property type="match status" value="1"/>
</dbReference>
<reference evidence="9 10" key="1">
    <citation type="submission" date="2018-06" db="EMBL/GenBank/DDBJ databases">
        <title>Genome sequencing of Oceanotoga sp. sy52.</title>
        <authorList>
            <person name="Mori K."/>
        </authorList>
    </citation>
    <scope>NUCLEOTIDE SEQUENCE [LARGE SCALE GENOMIC DNA]</scope>
    <source>
        <strain evidence="10">sy52</strain>
    </source>
</reference>
<dbReference type="Proteomes" id="UP000516361">
    <property type="component" value="Chromosome"/>
</dbReference>
<dbReference type="FunCoup" id="A0A7G1G7G8">
    <property type="interactions" value="142"/>
</dbReference>
<dbReference type="Gene3D" id="1.10.10.10">
    <property type="entry name" value="Winged helix-like DNA-binding domain superfamily/Winged helix DNA-binding domain"/>
    <property type="match status" value="1"/>
</dbReference>
<evidence type="ECO:0000256" key="1">
    <source>
        <dbReference type="ARBA" id="ARBA00007957"/>
    </source>
</evidence>
<keyword evidence="7" id="KW-0479">Metal-binding</keyword>
<comment type="cofactor">
    <cofactor evidence="7">
        <name>Zn(2+)</name>
        <dbReference type="ChEBI" id="CHEBI:29105"/>
    </cofactor>
    <text evidence="7">Binds 1 zinc ion per subunit.</text>
</comment>
<feature type="binding site" evidence="7">
    <location>
        <position position="119"/>
    </location>
    <ligand>
        <name>Zn(2+)</name>
        <dbReference type="ChEBI" id="CHEBI:29105"/>
    </ligand>
</feature>
<keyword evidence="5" id="KW-0238">DNA-binding</keyword>
<comment type="similarity">
    <text evidence="1">Belongs to the Fur family.</text>
</comment>
<dbReference type="EMBL" id="AP018712">
    <property type="protein sequence ID" value="BBE30823.1"/>
    <property type="molecule type" value="Genomic_DNA"/>
</dbReference>
<protein>
    <submittedName>
        <fullName evidence="9">Transcriptional repressor</fullName>
    </submittedName>
</protein>
<keyword evidence="6" id="KW-0804">Transcription</keyword>
<keyword evidence="4" id="KW-0805">Transcription regulation</keyword>
<evidence type="ECO:0000256" key="8">
    <source>
        <dbReference type="PIRSR" id="PIRSR602481-2"/>
    </source>
</evidence>
<feature type="binding site" evidence="7">
    <location>
        <position position="79"/>
    </location>
    <ligand>
        <name>Zn(2+)</name>
        <dbReference type="ChEBI" id="CHEBI:29105"/>
    </ligand>
</feature>
<dbReference type="Pfam" id="PF01475">
    <property type="entry name" value="FUR"/>
    <property type="match status" value="1"/>
</dbReference>
<feature type="binding site" evidence="8">
    <location>
        <position position="108"/>
    </location>
    <ligand>
        <name>Fe cation</name>
        <dbReference type="ChEBI" id="CHEBI:24875"/>
    </ligand>
</feature>
<feature type="binding site" evidence="8">
    <location>
        <position position="70"/>
    </location>
    <ligand>
        <name>Fe cation</name>
        <dbReference type="ChEBI" id="CHEBI:24875"/>
    </ligand>
</feature>
<name>A0A7G1G7G8_9BACT</name>
<keyword evidence="2" id="KW-0678">Repressor</keyword>
<dbReference type="GO" id="GO:1900376">
    <property type="term" value="P:regulation of secondary metabolite biosynthetic process"/>
    <property type="evidence" value="ECO:0007669"/>
    <property type="project" value="TreeGrafter"/>
</dbReference>
<dbReference type="InterPro" id="IPR002481">
    <property type="entry name" value="FUR"/>
</dbReference>
<evidence type="ECO:0000256" key="2">
    <source>
        <dbReference type="ARBA" id="ARBA00022491"/>
    </source>
</evidence>
<evidence type="ECO:0000256" key="3">
    <source>
        <dbReference type="ARBA" id="ARBA00022833"/>
    </source>
</evidence>
<dbReference type="Gene3D" id="3.30.1490.190">
    <property type="match status" value="1"/>
</dbReference>
<feature type="binding site" evidence="7">
    <location>
        <position position="76"/>
    </location>
    <ligand>
        <name>Zn(2+)</name>
        <dbReference type="ChEBI" id="CHEBI:29105"/>
    </ligand>
</feature>
<dbReference type="InterPro" id="IPR036388">
    <property type="entry name" value="WH-like_DNA-bd_sf"/>
</dbReference>
<dbReference type="PANTHER" id="PTHR33202:SF8">
    <property type="entry name" value="PEROXIDE-RESPONSIVE REPRESSOR PERR"/>
    <property type="match status" value="1"/>
</dbReference>
<feature type="binding site" evidence="7">
    <location>
        <position position="116"/>
    </location>
    <ligand>
        <name>Zn(2+)</name>
        <dbReference type="ChEBI" id="CHEBI:29105"/>
    </ligand>
</feature>
<dbReference type="InterPro" id="IPR043135">
    <property type="entry name" value="Fur_C"/>
</dbReference>
<evidence type="ECO:0000256" key="4">
    <source>
        <dbReference type="ARBA" id="ARBA00023015"/>
    </source>
</evidence>